<organism evidence="2 3">
    <name type="scientific">Luteolibacter pohnpeiensis</name>
    <dbReference type="NCBI Taxonomy" id="454153"/>
    <lineage>
        <taxon>Bacteria</taxon>
        <taxon>Pseudomonadati</taxon>
        <taxon>Verrucomicrobiota</taxon>
        <taxon>Verrucomicrobiia</taxon>
        <taxon>Verrucomicrobiales</taxon>
        <taxon>Verrucomicrobiaceae</taxon>
        <taxon>Luteolibacter</taxon>
    </lineage>
</organism>
<dbReference type="GO" id="GO:0005524">
    <property type="term" value="F:ATP binding"/>
    <property type="evidence" value="ECO:0007669"/>
    <property type="project" value="InterPro"/>
</dbReference>
<evidence type="ECO:0000259" key="1">
    <source>
        <dbReference type="SMART" id="SM00760"/>
    </source>
</evidence>
<keyword evidence="3" id="KW-1185">Reference proteome</keyword>
<protein>
    <recommendedName>
        <fullName evidence="1">Chromosomal replication initiator DnaA C-terminal domain-containing protein</fullName>
    </recommendedName>
</protein>
<gene>
    <name evidence="2" type="ORF">JIN85_17045</name>
</gene>
<proteinExistence type="predicted"/>
<sequence>MKYHVSARLDRLIDAASEFTGFSREDLLSTRRPDRLARTRWAIWSILRADDWTLREIGNAFNRDHGAVIHGLRRAAFIAGREPQFAALMRHLKMTIRQPLREAQTATL</sequence>
<dbReference type="GO" id="GO:0043565">
    <property type="term" value="F:sequence-specific DNA binding"/>
    <property type="evidence" value="ECO:0007669"/>
    <property type="project" value="InterPro"/>
</dbReference>
<comment type="caution">
    <text evidence="2">The sequence shown here is derived from an EMBL/GenBank/DDBJ whole genome shotgun (WGS) entry which is preliminary data.</text>
</comment>
<dbReference type="RefSeq" id="WP_200273031.1">
    <property type="nucleotide sequence ID" value="NZ_JAENIJ010000035.1"/>
</dbReference>
<dbReference type="InterPro" id="IPR010921">
    <property type="entry name" value="Trp_repressor/repl_initiator"/>
</dbReference>
<feature type="domain" description="Chromosomal replication initiator DnaA C-terminal" evidence="1">
    <location>
        <begin position="8"/>
        <end position="75"/>
    </location>
</feature>
<dbReference type="InterPro" id="IPR013159">
    <property type="entry name" value="DnaA_C"/>
</dbReference>
<accession>A0A934SA16</accession>
<name>A0A934SA16_9BACT</name>
<reference evidence="2" key="1">
    <citation type="submission" date="2021-01" db="EMBL/GenBank/DDBJ databases">
        <title>Modified the classification status of verrucomicrobia.</title>
        <authorList>
            <person name="Feng X."/>
        </authorList>
    </citation>
    <scope>NUCLEOTIDE SEQUENCE</scope>
    <source>
        <strain evidence="2">KCTC 22041</strain>
    </source>
</reference>
<dbReference type="AlphaFoldDB" id="A0A934SA16"/>
<dbReference type="SMART" id="SM00760">
    <property type="entry name" value="Bac_DnaA_C"/>
    <property type="match status" value="1"/>
</dbReference>
<dbReference type="EMBL" id="JAENIJ010000035">
    <property type="protein sequence ID" value="MBK1884130.1"/>
    <property type="molecule type" value="Genomic_DNA"/>
</dbReference>
<dbReference type="Pfam" id="PF08299">
    <property type="entry name" value="Bac_DnaA_C"/>
    <property type="match status" value="1"/>
</dbReference>
<dbReference type="GO" id="GO:0006270">
    <property type="term" value="P:DNA replication initiation"/>
    <property type="evidence" value="ECO:0007669"/>
    <property type="project" value="InterPro"/>
</dbReference>
<dbReference type="SUPFAM" id="SSF48295">
    <property type="entry name" value="TrpR-like"/>
    <property type="match status" value="1"/>
</dbReference>
<dbReference type="Gene3D" id="1.10.1750.10">
    <property type="match status" value="1"/>
</dbReference>
<dbReference type="Proteomes" id="UP000603141">
    <property type="component" value="Unassembled WGS sequence"/>
</dbReference>
<evidence type="ECO:0000313" key="3">
    <source>
        <dbReference type="Proteomes" id="UP000603141"/>
    </source>
</evidence>
<evidence type="ECO:0000313" key="2">
    <source>
        <dbReference type="EMBL" id="MBK1884130.1"/>
    </source>
</evidence>
<dbReference type="GO" id="GO:0006275">
    <property type="term" value="P:regulation of DNA replication"/>
    <property type="evidence" value="ECO:0007669"/>
    <property type="project" value="InterPro"/>
</dbReference>